<feature type="compositionally biased region" description="Polar residues" evidence="9">
    <location>
        <begin position="369"/>
        <end position="378"/>
    </location>
</feature>
<evidence type="ECO:0000259" key="12">
    <source>
        <dbReference type="PROSITE" id="PS51545"/>
    </source>
</evidence>
<keyword evidence="8" id="KW-0175">Coiled coil</keyword>
<dbReference type="SUPFAM" id="SSF56112">
    <property type="entry name" value="Protein kinase-like (PK-like)"/>
    <property type="match status" value="1"/>
</dbReference>
<feature type="compositionally biased region" description="Low complexity" evidence="9">
    <location>
        <begin position="44"/>
        <end position="63"/>
    </location>
</feature>
<dbReference type="GO" id="GO:0016303">
    <property type="term" value="F:1-phosphatidylinositol-3-kinase activity"/>
    <property type="evidence" value="ECO:0007669"/>
    <property type="project" value="UniProtKB-EC"/>
</dbReference>
<feature type="compositionally biased region" description="Low complexity" evidence="9">
    <location>
        <begin position="162"/>
        <end position="184"/>
    </location>
</feature>
<keyword evidence="3" id="KW-0808">Transferase</keyword>
<dbReference type="Pfam" id="PF00792">
    <property type="entry name" value="PI3K_C2"/>
    <property type="match status" value="1"/>
</dbReference>
<feature type="compositionally biased region" description="Polar residues" evidence="9">
    <location>
        <begin position="394"/>
        <end position="403"/>
    </location>
</feature>
<comment type="caution">
    <text evidence="15">The sequence shown here is derived from an EMBL/GenBank/DDBJ whole genome shotgun (WGS) entry which is preliminary data.</text>
</comment>
<feature type="domain" description="PI3K/PI4K catalytic" evidence="10">
    <location>
        <begin position="1276"/>
        <end position="1554"/>
    </location>
</feature>
<dbReference type="Gene3D" id="3.30.1010.10">
    <property type="entry name" value="Phosphatidylinositol 3-kinase Catalytic Subunit, Chain A, domain 4"/>
    <property type="match status" value="1"/>
</dbReference>
<gene>
    <name evidence="15" type="ORF">RB653_004500</name>
</gene>
<dbReference type="InterPro" id="IPR029071">
    <property type="entry name" value="Ubiquitin-like_domsf"/>
</dbReference>
<dbReference type="InterPro" id="IPR035892">
    <property type="entry name" value="C2_domain_sf"/>
</dbReference>
<evidence type="ECO:0000256" key="9">
    <source>
        <dbReference type="SAM" id="MobiDB-lite"/>
    </source>
</evidence>
<keyword evidence="16" id="KW-1185">Reference proteome</keyword>
<dbReference type="GO" id="GO:0048015">
    <property type="term" value="P:phosphatidylinositol-mediated signaling"/>
    <property type="evidence" value="ECO:0007669"/>
    <property type="project" value="TreeGrafter"/>
</dbReference>
<dbReference type="PROSITE" id="PS51547">
    <property type="entry name" value="C2_PI3K"/>
    <property type="match status" value="1"/>
</dbReference>
<dbReference type="PROSITE" id="PS51545">
    <property type="entry name" value="PIK_HELICAL"/>
    <property type="match status" value="1"/>
</dbReference>
<dbReference type="InterPro" id="IPR000341">
    <property type="entry name" value="PI3K_Ras-bd_dom"/>
</dbReference>
<sequence length="1566" mass="177371">MNSIESATCDSNEINKNTNKIKKTNLNNTTSNSDNNSKDIGTYNNNNNNSNNNNNNNKNNDNINKLRKDSTNKQNQEINPEMSENKKIYNSNDSNSSSGSGSGGGYVNNGHHILIEENERLEHENQEIQEIYKQKGMEFQKKDLRFGYDNNSSNGGSGSGSGSCSSNNNNNNSSSSSGDENGSNQPVIRTRMREGSILNLKKQGLVKEISQKFQTPDTASYTKPNTNNVSIKDKILILKKEQEKRKQEIEAQQREKVIVLSADSSNIQIYHPSVLIDKMNSKLDTEEKATPKTPTPTTTTNNDKNTTTKPKISPVKIEERPITIPKQQQQQQQQQLTTPITDKKVSTTPTTTVTTPKSNTPSKKTSPDNVPTPTSTGKTNKKDKKDKKDKSRDSGNSTNLVIVNSNSSNNNNNGSNNNNNNDTIIKRRGRVLVTPSSDLKKNIQIYFTIPMNPSPIKINRPNQLLSPIAQQFLKTLISNELPTDCKINEINDTDTKSVLSPSASSSFITKSSQSLLNVQSLRVKAIKTNFDILFLMPNQSKRILQVKGSDTIEILKERIISEYLPNNNNNDSNNNSNSKYGADSYLILDFNDNPMERSLVLNKSDYILDKRAQGLIPKLKVIEKSTIIDSDPSDELSSSEYEIIRKLIAGTDTWRGEEVEYFRRVMSRLRYEALPLIKGSIQSTLLVRLSPLPIPIVGNKILISVFLPITQVTKTMDLESNETADQFTNRLFTKNYSKHLPNVNSNDFILKVVGSSDFIHGPYDFRTFESIRNHIIQGTKPQLTLIQRPKPELDPQPFKPRFDYPPELPIDHSCSNATINTNNSSGSNSINSNGNFDSWDQITHVSIREIKRPFKVKVMGSTRIPLSSIKDIDSSSVIVSISLYHGIDCFSKAFTQPIIPPPFAFLAESLSVDWCEWLVFTNIDYSNLPVDARLSISVYSANDTVDDVEEIKNHDETTKNLTPIGWINVMISDFRYQLRQGLVELSLWPSDFSNPLGTCSNNPSISQSVGLTLEFEEFNLPVLFPRKSKSSTVIEQPPTNINSNEMREFFEQITSLDPLSDLKQEKYNQLWTLRHYSILFPQVLPRLMLSVPWTQATAVDEAISLLDRWPKLKPYEALELLDAKHANRKVREFAVTCLEDLSEDELVDILLQLVQVLKYEPFHDSKLSRFLLRKAILNRNIGHSFFWYLKSDLHVSNLSERFGILLESYLFSCGAHRVELLKQMDVINNLTEVAKKIKPLKDQDRREFMIKEFESLEWPKRFHLTLNPRFESNGLIINKCRYMDSKKLPLRLSFTNTDMSAEPIEVIFKAGDDLRQDMLTLQMIRLMDKLWQKEGLDLKLSPYGCISTGDMIGMIEVVLNSETTAKIQKSGGGGATAAFKLDPLANWLSQHNKTETEYQKAVDTFIMSCAGYCVATYILGIGDRHNDNLMCTRSGRLFHIDFGHFLGNYKKKFGIKRERAPFVFTPDMCYLMGGKESFKFSQFVNYCCTAYNIVRKNAKLFMNLFAMMVSTGIPELQSMNDLNYLKESFSLELSDEKAREKFVGLIHESLSTKTTQINNMIHIMAH</sequence>
<dbReference type="PROSITE" id="PS51546">
    <property type="entry name" value="PI3K_RBD"/>
    <property type="match status" value="1"/>
</dbReference>
<accession>A0AAN7U7L4</accession>
<dbReference type="GO" id="GO:0032060">
    <property type="term" value="P:bleb assembly"/>
    <property type="evidence" value="ECO:0007669"/>
    <property type="project" value="UniProtKB-ARBA"/>
</dbReference>
<feature type="compositionally biased region" description="Low complexity" evidence="9">
    <location>
        <begin position="90"/>
        <end position="99"/>
    </location>
</feature>
<dbReference type="PROSITE" id="PS50290">
    <property type="entry name" value="PI3_4_KINASE_3"/>
    <property type="match status" value="1"/>
</dbReference>
<dbReference type="SMART" id="SM00144">
    <property type="entry name" value="PI3K_rbd"/>
    <property type="match status" value="1"/>
</dbReference>
<keyword evidence="5" id="KW-0418">Kinase</keyword>
<dbReference type="InterPro" id="IPR015433">
    <property type="entry name" value="PI3/4_kinase"/>
</dbReference>
<feature type="region of interest" description="Disordered" evidence="9">
    <location>
        <begin position="284"/>
        <end position="423"/>
    </location>
</feature>
<dbReference type="InterPro" id="IPR036940">
    <property type="entry name" value="PI3/4_kinase_cat_sf"/>
</dbReference>
<feature type="region of interest" description="Disordered" evidence="9">
    <location>
        <begin position="145"/>
        <end position="186"/>
    </location>
</feature>
<dbReference type="GO" id="GO:0005942">
    <property type="term" value="C:phosphatidylinositol 3-kinase complex"/>
    <property type="evidence" value="ECO:0007669"/>
    <property type="project" value="TreeGrafter"/>
</dbReference>
<dbReference type="Proteomes" id="UP001344447">
    <property type="component" value="Unassembled WGS sequence"/>
</dbReference>
<dbReference type="Gene3D" id="1.25.40.70">
    <property type="entry name" value="Phosphatidylinositol 3-kinase, accessory domain (PIK)"/>
    <property type="match status" value="1"/>
</dbReference>
<dbReference type="InterPro" id="IPR011009">
    <property type="entry name" value="Kinase-like_dom_sf"/>
</dbReference>
<dbReference type="PANTHER" id="PTHR10048:SF14">
    <property type="entry name" value="LD28067P"/>
    <property type="match status" value="1"/>
</dbReference>
<name>A0AAN7U7L4_9MYCE</name>
<dbReference type="SMART" id="SM00146">
    <property type="entry name" value="PI3Kc"/>
    <property type="match status" value="1"/>
</dbReference>
<dbReference type="CDD" id="cd08380">
    <property type="entry name" value="C2_PI3K_like"/>
    <property type="match status" value="1"/>
</dbReference>
<dbReference type="Gene3D" id="1.10.1070.11">
    <property type="entry name" value="Phosphatidylinositol 3-/4-kinase, catalytic domain"/>
    <property type="match status" value="1"/>
</dbReference>
<keyword evidence="4" id="KW-0547">Nucleotide-binding</keyword>
<dbReference type="GO" id="GO:0043491">
    <property type="term" value="P:phosphatidylinositol 3-kinase/protein kinase B signal transduction"/>
    <property type="evidence" value="ECO:0007669"/>
    <property type="project" value="TreeGrafter"/>
</dbReference>
<dbReference type="Gene3D" id="3.10.20.770">
    <property type="match status" value="1"/>
</dbReference>
<dbReference type="EMBL" id="JAVFKY010000001">
    <property type="protein sequence ID" value="KAK5582911.1"/>
    <property type="molecule type" value="Genomic_DNA"/>
</dbReference>
<comment type="similarity">
    <text evidence="7">Belongs to the PI3/PI4-kinase family.</text>
</comment>
<dbReference type="PROSITE" id="PS00916">
    <property type="entry name" value="PI3_4_KINASE_2"/>
    <property type="match status" value="1"/>
</dbReference>
<dbReference type="GO" id="GO:0009617">
    <property type="term" value="P:response to bacterium"/>
    <property type="evidence" value="ECO:0007669"/>
    <property type="project" value="UniProtKB-ARBA"/>
</dbReference>
<dbReference type="FunFam" id="1.25.40.70:FF:000050">
    <property type="entry name" value="Phosphatidylinositol 3-kinase 1"/>
    <property type="match status" value="1"/>
</dbReference>
<dbReference type="SMART" id="SM00145">
    <property type="entry name" value="PI3Ka"/>
    <property type="match status" value="1"/>
</dbReference>
<organism evidence="15 16">
    <name type="scientific">Dictyostelium firmibasis</name>
    <dbReference type="NCBI Taxonomy" id="79012"/>
    <lineage>
        <taxon>Eukaryota</taxon>
        <taxon>Amoebozoa</taxon>
        <taxon>Evosea</taxon>
        <taxon>Eumycetozoa</taxon>
        <taxon>Dictyostelia</taxon>
        <taxon>Dictyosteliales</taxon>
        <taxon>Dictyosteliaceae</taxon>
        <taxon>Dictyostelium</taxon>
    </lineage>
</organism>
<dbReference type="GO" id="GO:0005524">
    <property type="term" value="F:ATP binding"/>
    <property type="evidence" value="ECO:0007669"/>
    <property type="project" value="UniProtKB-KW"/>
</dbReference>
<feature type="compositionally biased region" description="Low complexity" evidence="9">
    <location>
        <begin position="20"/>
        <end position="35"/>
    </location>
</feature>
<dbReference type="InterPro" id="IPR035448">
    <property type="entry name" value="PI3Kc"/>
</dbReference>
<evidence type="ECO:0000256" key="2">
    <source>
        <dbReference type="ARBA" id="ARBA00012073"/>
    </source>
</evidence>
<evidence type="ECO:0000259" key="13">
    <source>
        <dbReference type="PROSITE" id="PS51546"/>
    </source>
</evidence>
<proteinExistence type="inferred from homology"/>
<dbReference type="InterPro" id="IPR001263">
    <property type="entry name" value="PI3K_accessory_dom"/>
</dbReference>
<dbReference type="SMART" id="SM00142">
    <property type="entry name" value="PI3K_C2"/>
    <property type="match status" value="1"/>
</dbReference>
<evidence type="ECO:0000256" key="3">
    <source>
        <dbReference type="ARBA" id="ARBA00022679"/>
    </source>
</evidence>
<reference evidence="15 16" key="1">
    <citation type="submission" date="2023-11" db="EMBL/GenBank/DDBJ databases">
        <title>Dfirmibasis_genome.</title>
        <authorList>
            <person name="Edelbroek B."/>
            <person name="Kjellin J."/>
            <person name="Jerlstrom-Hultqvist J."/>
            <person name="Soderbom F."/>
        </authorList>
    </citation>
    <scope>NUCLEOTIDE SEQUENCE [LARGE SCALE GENOMIC DNA]</scope>
    <source>
        <strain evidence="15 16">TNS-C-14</strain>
    </source>
</reference>
<dbReference type="CDD" id="cd00872">
    <property type="entry name" value="PI3Ka_I"/>
    <property type="match status" value="1"/>
</dbReference>
<dbReference type="InterPro" id="IPR016024">
    <property type="entry name" value="ARM-type_fold"/>
</dbReference>
<dbReference type="SUPFAM" id="SSF49562">
    <property type="entry name" value="C2 domain (Calcium/lipid-binding domain, CaLB)"/>
    <property type="match status" value="1"/>
</dbReference>
<evidence type="ECO:0000256" key="4">
    <source>
        <dbReference type="ARBA" id="ARBA00022741"/>
    </source>
</evidence>
<dbReference type="EC" id="2.7.1.137" evidence="2"/>
<evidence type="ECO:0000256" key="5">
    <source>
        <dbReference type="ARBA" id="ARBA00022777"/>
    </source>
</evidence>
<feature type="domain" description="PI3K-RBD" evidence="13">
    <location>
        <begin position="698"/>
        <end position="787"/>
    </location>
</feature>
<evidence type="ECO:0000256" key="8">
    <source>
        <dbReference type="SAM" id="Coils"/>
    </source>
</evidence>
<comment type="catalytic activity">
    <reaction evidence="1">
        <text>a 1,2-diacyl-sn-glycero-3-phospho-(1D-myo-inositol) + ATP = a 1,2-diacyl-sn-glycero-3-phospho-(1D-myo-inositol-3-phosphate) + ADP + H(+)</text>
        <dbReference type="Rhea" id="RHEA:12709"/>
        <dbReference type="ChEBI" id="CHEBI:15378"/>
        <dbReference type="ChEBI" id="CHEBI:30616"/>
        <dbReference type="ChEBI" id="CHEBI:57880"/>
        <dbReference type="ChEBI" id="CHEBI:58088"/>
        <dbReference type="ChEBI" id="CHEBI:456216"/>
        <dbReference type="EC" id="2.7.1.137"/>
    </reaction>
</comment>
<dbReference type="Pfam" id="PF00454">
    <property type="entry name" value="PI3_PI4_kinase"/>
    <property type="match status" value="1"/>
</dbReference>
<dbReference type="FunFam" id="3.30.1010.10:FF:000008">
    <property type="entry name" value="Phosphatidylinositol 4,5-bisphosphate 3-kinase catalytic subunit gamma"/>
    <property type="match status" value="1"/>
</dbReference>
<dbReference type="PROSITE" id="PS00915">
    <property type="entry name" value="PI3_4_KINASE_1"/>
    <property type="match status" value="1"/>
</dbReference>
<dbReference type="InterPro" id="IPR000403">
    <property type="entry name" value="PI3/4_kinase_cat_dom"/>
</dbReference>
<feature type="domain" description="C2 PI3K-type" evidence="14">
    <location>
        <begin position="850"/>
        <end position="1019"/>
    </location>
</feature>
<dbReference type="Gene3D" id="2.60.40.150">
    <property type="entry name" value="C2 domain"/>
    <property type="match status" value="1"/>
</dbReference>
<feature type="region of interest" description="Disordered" evidence="9">
    <location>
        <begin position="20"/>
        <end position="109"/>
    </location>
</feature>
<evidence type="ECO:0000313" key="15">
    <source>
        <dbReference type="EMBL" id="KAK5582911.1"/>
    </source>
</evidence>
<dbReference type="InterPro" id="IPR003113">
    <property type="entry name" value="PI3K_ABD"/>
</dbReference>
<dbReference type="GO" id="GO:0031267">
    <property type="term" value="F:small GTPase binding"/>
    <property type="evidence" value="ECO:0007669"/>
    <property type="project" value="UniProtKB-ARBA"/>
</dbReference>
<dbReference type="FunFam" id="1.10.1070.11:FF:000001">
    <property type="entry name" value="Phosphatidylinositol 4,5-bisphosphate 3-kinase catalytic subunit"/>
    <property type="match status" value="1"/>
</dbReference>
<dbReference type="CDD" id="cd00891">
    <property type="entry name" value="PI3Kc"/>
    <property type="match status" value="1"/>
</dbReference>
<feature type="coiled-coil region" evidence="8">
    <location>
        <begin position="111"/>
        <end position="138"/>
    </location>
</feature>
<evidence type="ECO:0000256" key="7">
    <source>
        <dbReference type="PROSITE-ProRule" id="PRU00880"/>
    </source>
</evidence>
<evidence type="ECO:0000256" key="6">
    <source>
        <dbReference type="ARBA" id="ARBA00022840"/>
    </source>
</evidence>
<evidence type="ECO:0000259" key="14">
    <source>
        <dbReference type="PROSITE" id="PS51547"/>
    </source>
</evidence>
<dbReference type="InterPro" id="IPR002420">
    <property type="entry name" value="PI3K-type_C2_dom"/>
</dbReference>
<feature type="compositionally biased region" description="Low complexity" evidence="9">
    <location>
        <begin position="346"/>
        <end position="368"/>
    </location>
</feature>
<dbReference type="InterPro" id="IPR042236">
    <property type="entry name" value="PI3K_accessory_sf"/>
</dbReference>
<evidence type="ECO:0000313" key="16">
    <source>
        <dbReference type="Proteomes" id="UP001344447"/>
    </source>
</evidence>
<dbReference type="Pfam" id="PF00794">
    <property type="entry name" value="PI3K_rbd"/>
    <property type="match status" value="1"/>
</dbReference>
<dbReference type="GO" id="GO:0005737">
    <property type="term" value="C:cytoplasm"/>
    <property type="evidence" value="ECO:0007669"/>
    <property type="project" value="TreeGrafter"/>
</dbReference>
<keyword evidence="6" id="KW-0067">ATP-binding</keyword>
<evidence type="ECO:0000259" key="11">
    <source>
        <dbReference type="PROSITE" id="PS51544"/>
    </source>
</evidence>
<dbReference type="SUPFAM" id="SSF54236">
    <property type="entry name" value="Ubiquitin-like"/>
    <property type="match status" value="1"/>
</dbReference>
<dbReference type="SUPFAM" id="SSF48371">
    <property type="entry name" value="ARM repeat"/>
    <property type="match status" value="1"/>
</dbReference>
<evidence type="ECO:0000259" key="10">
    <source>
        <dbReference type="PROSITE" id="PS50290"/>
    </source>
</evidence>
<feature type="compositionally biased region" description="Low complexity" evidence="9">
    <location>
        <begin position="291"/>
        <end position="311"/>
    </location>
</feature>
<feature type="compositionally biased region" description="Low complexity" evidence="9">
    <location>
        <begin position="404"/>
        <end position="421"/>
    </location>
</feature>
<dbReference type="PANTHER" id="PTHR10048">
    <property type="entry name" value="PHOSPHATIDYLINOSITOL KINASE"/>
    <property type="match status" value="1"/>
</dbReference>
<dbReference type="GO" id="GO:0005886">
    <property type="term" value="C:plasma membrane"/>
    <property type="evidence" value="ECO:0007669"/>
    <property type="project" value="TreeGrafter"/>
</dbReference>
<feature type="domain" description="PIK helical" evidence="12">
    <location>
        <begin position="1036"/>
        <end position="1212"/>
    </location>
</feature>
<dbReference type="InterPro" id="IPR018936">
    <property type="entry name" value="PI3/4_kinase_CS"/>
</dbReference>
<dbReference type="PROSITE" id="PS51544">
    <property type="entry name" value="PI3K_ABD"/>
    <property type="match status" value="1"/>
</dbReference>
<dbReference type="GO" id="GO:0050920">
    <property type="term" value="P:regulation of chemotaxis"/>
    <property type="evidence" value="ECO:0007669"/>
    <property type="project" value="UniProtKB-ARBA"/>
</dbReference>
<evidence type="ECO:0000256" key="1">
    <source>
        <dbReference type="ARBA" id="ARBA00001498"/>
    </source>
</evidence>
<dbReference type="GO" id="GO:0035005">
    <property type="term" value="F:1-phosphatidylinositol-4-phosphate 3-kinase activity"/>
    <property type="evidence" value="ECO:0007669"/>
    <property type="project" value="TreeGrafter"/>
</dbReference>
<dbReference type="Pfam" id="PF00613">
    <property type="entry name" value="PI3Ka"/>
    <property type="match status" value="1"/>
</dbReference>
<feature type="domain" description="PI3K-ABD" evidence="11">
    <location>
        <begin position="526"/>
        <end position="625"/>
    </location>
</feature>
<dbReference type="GO" id="GO:0016477">
    <property type="term" value="P:cell migration"/>
    <property type="evidence" value="ECO:0007669"/>
    <property type="project" value="TreeGrafter"/>
</dbReference>
<protein>
    <recommendedName>
        <fullName evidence="2">phosphatidylinositol 3-kinase</fullName>
        <ecNumber evidence="2">2.7.1.137</ecNumber>
    </recommendedName>
</protein>